<dbReference type="PROSITE" id="PS50156">
    <property type="entry name" value="SSD"/>
    <property type="match status" value="1"/>
</dbReference>
<feature type="domain" description="SSD" evidence="7">
    <location>
        <begin position="197"/>
        <end position="329"/>
    </location>
</feature>
<dbReference type="PANTHER" id="PTHR33406">
    <property type="entry name" value="MEMBRANE PROTEIN MJ1562-RELATED"/>
    <property type="match status" value="1"/>
</dbReference>
<protein>
    <submittedName>
        <fullName evidence="8">Membrane protein</fullName>
    </submittedName>
</protein>
<evidence type="ECO:0000256" key="3">
    <source>
        <dbReference type="ARBA" id="ARBA00022692"/>
    </source>
</evidence>
<keyword evidence="4 6" id="KW-1133">Transmembrane helix</keyword>
<dbReference type="Pfam" id="PF03176">
    <property type="entry name" value="MMPL"/>
    <property type="match status" value="2"/>
</dbReference>
<feature type="transmembrane region" description="Helical" evidence="6">
    <location>
        <begin position="538"/>
        <end position="560"/>
    </location>
</feature>
<feature type="transmembrane region" description="Helical" evidence="6">
    <location>
        <begin position="204"/>
        <end position="224"/>
    </location>
</feature>
<keyword evidence="2" id="KW-1003">Cell membrane</keyword>
<feature type="transmembrane region" description="Helical" evidence="6">
    <location>
        <begin position="180"/>
        <end position="199"/>
    </location>
</feature>
<dbReference type="AlphaFoldDB" id="A0A511R0P6"/>
<feature type="transmembrane region" description="Helical" evidence="6">
    <location>
        <begin position="230"/>
        <end position="254"/>
    </location>
</feature>
<evidence type="ECO:0000256" key="4">
    <source>
        <dbReference type="ARBA" id="ARBA00022989"/>
    </source>
</evidence>
<feature type="transmembrane region" description="Helical" evidence="6">
    <location>
        <begin position="610"/>
        <end position="630"/>
    </location>
</feature>
<feature type="transmembrane region" description="Helical" evidence="6">
    <location>
        <begin position="307"/>
        <end position="330"/>
    </location>
</feature>
<dbReference type="OrthoDB" id="7051771at2"/>
<dbReference type="Gene3D" id="1.20.1640.10">
    <property type="entry name" value="Multidrug efflux transporter AcrB transmembrane domain"/>
    <property type="match status" value="2"/>
</dbReference>
<evidence type="ECO:0000313" key="9">
    <source>
        <dbReference type="Proteomes" id="UP000321197"/>
    </source>
</evidence>
<dbReference type="PANTHER" id="PTHR33406:SF13">
    <property type="entry name" value="MEMBRANE PROTEIN YDFJ"/>
    <property type="match status" value="1"/>
</dbReference>
<organism evidence="8 9">
    <name type="scientific">Meiothermus hypogaeus NBRC 106114</name>
    <dbReference type="NCBI Taxonomy" id="1227553"/>
    <lineage>
        <taxon>Bacteria</taxon>
        <taxon>Thermotogati</taxon>
        <taxon>Deinococcota</taxon>
        <taxon>Deinococci</taxon>
        <taxon>Thermales</taxon>
        <taxon>Thermaceae</taxon>
        <taxon>Meiothermus</taxon>
    </lineage>
</organism>
<comment type="subcellular location">
    <subcellularLocation>
        <location evidence="1">Cell membrane</location>
        <topology evidence="1">Multi-pass membrane protein</topology>
    </subcellularLocation>
</comment>
<evidence type="ECO:0000256" key="1">
    <source>
        <dbReference type="ARBA" id="ARBA00004651"/>
    </source>
</evidence>
<dbReference type="RefSeq" id="WP_119340226.1">
    <property type="nucleotide sequence ID" value="NZ_BJXL01000035.1"/>
</dbReference>
<feature type="transmembrane region" description="Helical" evidence="6">
    <location>
        <begin position="366"/>
        <end position="384"/>
    </location>
</feature>
<proteinExistence type="predicted"/>
<dbReference type="SUPFAM" id="SSF82866">
    <property type="entry name" value="Multidrug efflux transporter AcrB transmembrane domain"/>
    <property type="match status" value="2"/>
</dbReference>
<feature type="transmembrane region" description="Helical" evidence="6">
    <location>
        <begin position="12"/>
        <end position="31"/>
    </location>
</feature>
<evidence type="ECO:0000256" key="2">
    <source>
        <dbReference type="ARBA" id="ARBA00022475"/>
    </source>
</evidence>
<evidence type="ECO:0000256" key="5">
    <source>
        <dbReference type="ARBA" id="ARBA00023136"/>
    </source>
</evidence>
<accession>A0A511R0P6</accession>
<comment type="caution">
    <text evidence="8">The sequence shown here is derived from an EMBL/GenBank/DDBJ whole genome shotgun (WGS) entry which is preliminary data.</text>
</comment>
<evidence type="ECO:0000259" key="7">
    <source>
        <dbReference type="PROSITE" id="PS50156"/>
    </source>
</evidence>
<sequence>MFVRLGRFVTRYPLQVIFVWLLVVLLAIPAARMVPGRLAANASDVKNSEAQRVLQLLAEDFALPSTDRTVLVSESSLPESDPRFREIYNQLIASIEGLEGVVRLHRYDAPSPLQQQSPDGKITATLLDTRLENGEAVIKALRRAARAAQTPEIRFYVTGATAVTKDFLHLLEADVKRSELMALPLTGLVLLLAFGALVATGLPLMVGVVAITTGLAGLFFLTYLGEVSSFALSVITMLSLGAGIDYALLMVNRFREELASGRSARTAAAITTQTAGRTVASSGLVVAIAMGAMLVPDLTFIRSMGVGGVMSITLTVLASITLLPAILSLLGERVNSPRRLAFKPTSSAQVSPFWGRWAQGVMLRPWMWAFGVAGLLLALAWPATQMKLGYTGAFGLGPNVESRKGLELIRQMGLGGTLDAFEILLDLGEEGFTPENRARWRDLEQRLSAWPEVRLVVSPFLAGRLSSQGGFAELVGLSTQYVSQNRRYLRLTVIPRDAVHAPSIPEWYARLKQEAKNAGFRQVLLGGAPVGSMEFTQALVGAMPAAIGTVFVATFLLLAVAFRSLLIPLKSILMNTLTVGAAYGLITLIFQKGLGAGLVGAPTDVGGIDSSLPILLFAVIFGLSMDYEIFLLSRVQEAHLAGLDTPQAVRYALERTAGVITSAALIMIIVFSAFVFGQVVANKTIGLGLAVAVLLDATLVRLVLVPSVLVLAGRWNWWLPEPLRRMMPKMSLES</sequence>
<dbReference type="GO" id="GO:0005886">
    <property type="term" value="C:plasma membrane"/>
    <property type="evidence" value="ECO:0007669"/>
    <property type="project" value="UniProtKB-SubCell"/>
</dbReference>
<dbReference type="InterPro" id="IPR050545">
    <property type="entry name" value="Mycobact_MmpL"/>
</dbReference>
<dbReference type="EMBL" id="BJXL01000035">
    <property type="protein sequence ID" value="GEM83201.1"/>
    <property type="molecule type" value="Genomic_DNA"/>
</dbReference>
<evidence type="ECO:0000256" key="6">
    <source>
        <dbReference type="SAM" id="Phobius"/>
    </source>
</evidence>
<feature type="transmembrane region" description="Helical" evidence="6">
    <location>
        <begin position="687"/>
        <end position="717"/>
    </location>
</feature>
<keyword evidence="5 6" id="KW-0472">Membrane</keyword>
<keyword evidence="3 6" id="KW-0812">Transmembrane</keyword>
<feature type="transmembrane region" description="Helical" evidence="6">
    <location>
        <begin position="572"/>
        <end position="590"/>
    </location>
</feature>
<gene>
    <name evidence="8" type="ORF">MHY01S_13670</name>
</gene>
<feature type="transmembrane region" description="Helical" evidence="6">
    <location>
        <begin position="275"/>
        <end position="295"/>
    </location>
</feature>
<feature type="transmembrane region" description="Helical" evidence="6">
    <location>
        <begin position="657"/>
        <end position="681"/>
    </location>
</feature>
<dbReference type="InterPro" id="IPR000731">
    <property type="entry name" value="SSD"/>
</dbReference>
<reference evidence="8 9" key="1">
    <citation type="submission" date="2019-07" db="EMBL/GenBank/DDBJ databases">
        <title>Whole genome shotgun sequence of Meiothermus hypogaeus NBRC 106114.</title>
        <authorList>
            <person name="Hosoyama A."/>
            <person name="Uohara A."/>
            <person name="Ohji S."/>
            <person name="Ichikawa N."/>
        </authorList>
    </citation>
    <scope>NUCLEOTIDE SEQUENCE [LARGE SCALE GENOMIC DNA]</scope>
    <source>
        <strain evidence="8 9">NBRC 106114</strain>
    </source>
</reference>
<dbReference type="InterPro" id="IPR004869">
    <property type="entry name" value="MMPL_dom"/>
</dbReference>
<dbReference type="Proteomes" id="UP000321197">
    <property type="component" value="Unassembled WGS sequence"/>
</dbReference>
<name>A0A511R0P6_9DEIN</name>
<evidence type="ECO:0000313" key="8">
    <source>
        <dbReference type="EMBL" id="GEM83201.1"/>
    </source>
</evidence>